<keyword evidence="1" id="KW-0645">Protease</keyword>
<name>A0A9E8V989_9CAUD</name>
<dbReference type="SUPFAM" id="SSF102712">
    <property type="entry name" value="JAB1/MPN domain"/>
    <property type="match status" value="1"/>
</dbReference>
<dbReference type="PANTHER" id="PTHR30471:SF3">
    <property type="entry name" value="UPF0758 PROTEIN YEES-RELATED"/>
    <property type="match status" value="1"/>
</dbReference>
<evidence type="ECO:0000313" key="7">
    <source>
        <dbReference type="EMBL" id="WAE39484.1"/>
    </source>
</evidence>
<dbReference type="Proteomes" id="UP001156259">
    <property type="component" value="Segment"/>
</dbReference>
<dbReference type="EMBL" id="OP880252">
    <property type="protein sequence ID" value="WAE39484.1"/>
    <property type="molecule type" value="Genomic_DNA"/>
</dbReference>
<sequence>MNYIIKKGLRFMMIKEATEEKLNSPEKIYRFMQSEAKIDRECVWVLHLNTRLKLIEKELVSMGTIDTALVHPREVFKKAILNGSSSIIVIHNHPSGNPTPTEEDERIAKKLKQSGEILGIPLEDFIVISSKGYTSFAEEGIL</sequence>
<dbReference type="PROSITE" id="PS01302">
    <property type="entry name" value="UPF0758"/>
    <property type="match status" value="1"/>
</dbReference>
<gene>
    <name evidence="7" type="ORF">LDLAKGPJ_00060</name>
</gene>
<dbReference type="GO" id="GO:0006508">
    <property type="term" value="P:proteolysis"/>
    <property type="evidence" value="ECO:0007669"/>
    <property type="project" value="UniProtKB-KW"/>
</dbReference>
<keyword evidence="2" id="KW-0479">Metal-binding</keyword>
<evidence type="ECO:0000313" key="8">
    <source>
        <dbReference type="Proteomes" id="UP001156259"/>
    </source>
</evidence>
<evidence type="ECO:0000256" key="4">
    <source>
        <dbReference type="ARBA" id="ARBA00022833"/>
    </source>
</evidence>
<feature type="domain" description="MPN" evidence="6">
    <location>
        <begin position="21"/>
        <end position="142"/>
    </location>
</feature>
<accession>A0A9E8V989</accession>
<dbReference type="InterPro" id="IPR037518">
    <property type="entry name" value="MPN"/>
</dbReference>
<dbReference type="CDD" id="cd08071">
    <property type="entry name" value="MPN_DUF2466"/>
    <property type="match status" value="1"/>
</dbReference>
<evidence type="ECO:0000256" key="2">
    <source>
        <dbReference type="ARBA" id="ARBA00022723"/>
    </source>
</evidence>
<dbReference type="GO" id="GO:0008237">
    <property type="term" value="F:metallopeptidase activity"/>
    <property type="evidence" value="ECO:0007669"/>
    <property type="project" value="UniProtKB-KW"/>
</dbReference>
<evidence type="ECO:0000259" key="6">
    <source>
        <dbReference type="PROSITE" id="PS50249"/>
    </source>
</evidence>
<proteinExistence type="predicted"/>
<keyword evidence="4" id="KW-0862">Zinc</keyword>
<evidence type="ECO:0000256" key="1">
    <source>
        <dbReference type="ARBA" id="ARBA00022670"/>
    </source>
</evidence>
<dbReference type="InterPro" id="IPR025657">
    <property type="entry name" value="RadC_JAB"/>
</dbReference>
<dbReference type="InterPro" id="IPR020891">
    <property type="entry name" value="UPF0758_CS"/>
</dbReference>
<evidence type="ECO:0000256" key="5">
    <source>
        <dbReference type="ARBA" id="ARBA00023049"/>
    </source>
</evidence>
<keyword evidence="5" id="KW-0482">Metalloprotease</keyword>
<dbReference type="Gene3D" id="3.40.140.10">
    <property type="entry name" value="Cytidine Deaminase, domain 2"/>
    <property type="match status" value="1"/>
</dbReference>
<dbReference type="PANTHER" id="PTHR30471">
    <property type="entry name" value="DNA REPAIR PROTEIN RADC"/>
    <property type="match status" value="1"/>
</dbReference>
<dbReference type="GO" id="GO:0046872">
    <property type="term" value="F:metal ion binding"/>
    <property type="evidence" value="ECO:0007669"/>
    <property type="project" value="UniProtKB-KW"/>
</dbReference>
<keyword evidence="8" id="KW-1185">Reference proteome</keyword>
<dbReference type="Pfam" id="PF04002">
    <property type="entry name" value="RadC"/>
    <property type="match status" value="1"/>
</dbReference>
<reference evidence="7 8" key="1">
    <citation type="submission" date="2022-10" db="EMBL/GenBank/DDBJ databases">
        <title>Evolutionary Diversification of Methanotrophic Ca. Methanophagales (ANME-1) and Their Expansive Virome.</title>
        <authorList>
            <person name="Laso-Perez R."/>
            <person name="Wu F."/>
            <person name="Cremiere A."/>
            <person name="Speth D.R."/>
            <person name="Magyar J.S."/>
            <person name="Krupovic M."/>
            <person name="Orphan V.J."/>
        </authorList>
    </citation>
    <scope>NUCLEOTIDE SEQUENCE [LARGE SCALE GENOMIC DNA]</scope>
</reference>
<protein>
    <recommendedName>
        <fullName evidence="6">MPN domain-containing protein</fullName>
    </recommendedName>
</protein>
<keyword evidence="3" id="KW-0378">Hydrolase</keyword>
<dbReference type="InterPro" id="IPR001405">
    <property type="entry name" value="UPF0758"/>
</dbReference>
<dbReference type="PROSITE" id="PS50249">
    <property type="entry name" value="MPN"/>
    <property type="match status" value="1"/>
</dbReference>
<evidence type="ECO:0000256" key="3">
    <source>
        <dbReference type="ARBA" id="ARBA00022801"/>
    </source>
</evidence>
<organism evidence="7 8">
    <name type="scientific">Methanophagales virus GBV301</name>
    <dbReference type="NCBI Taxonomy" id="2999280"/>
    <lineage>
        <taxon>Viruses</taxon>
        <taxon>Duplodnaviria</taxon>
        <taxon>Heunggongvirae</taxon>
        <taxon>Uroviricota</taxon>
        <taxon>Caudoviricetes</taxon>
        <taxon>Nakonvirales</taxon>
        <taxon>Ekchuahviridae</taxon>
        <taxon>Kukulkanvirus</taxon>
        <taxon>Kukulkanvirus guaymasense</taxon>
    </lineage>
</organism>